<organism evidence="2 3">
    <name type="scientific">Halarchaeum acidiphilum MH1-52-1</name>
    <dbReference type="NCBI Taxonomy" id="1261545"/>
    <lineage>
        <taxon>Archaea</taxon>
        <taxon>Methanobacteriati</taxon>
        <taxon>Methanobacteriota</taxon>
        <taxon>Stenosarchaea group</taxon>
        <taxon>Halobacteria</taxon>
        <taxon>Halobacteriales</taxon>
        <taxon>Halobacteriaceae</taxon>
    </lineage>
</organism>
<reference evidence="2 3" key="1">
    <citation type="submission" date="2013-09" db="EMBL/GenBank/DDBJ databases">
        <title>Whole genome sequencing of Halarchaeum acidiphilum strain MH1-52-1.</title>
        <authorList>
            <person name="Shimane Y."/>
            <person name="Minegishi H."/>
            <person name="Nishi S."/>
            <person name="Echigo A."/>
            <person name="Shuto A."/>
            <person name="Konishi M."/>
            <person name="Ito T."/>
            <person name="Ohkuma M."/>
            <person name="Ohta Y."/>
            <person name="Nagano Y."/>
            <person name="Tsubouchi T."/>
            <person name="Mori K."/>
            <person name="Usui K."/>
            <person name="Kamekura M."/>
            <person name="Usami R."/>
            <person name="Takaki Y."/>
            <person name="Hatada Y."/>
        </authorList>
    </citation>
    <scope>NUCLEOTIDE SEQUENCE [LARGE SCALE GENOMIC DNA]</scope>
    <source>
        <strain evidence="2 3">JCM 16109</strain>
    </source>
</reference>
<dbReference type="Proteomes" id="UP000016986">
    <property type="component" value="Unassembled WGS sequence"/>
</dbReference>
<comment type="similarity">
    <text evidence="1">Belongs to the BolA/IbaG family.</text>
</comment>
<dbReference type="Gene3D" id="3.30.300.90">
    <property type="entry name" value="BolA-like"/>
    <property type="match status" value="1"/>
</dbReference>
<dbReference type="InterPro" id="IPR050961">
    <property type="entry name" value="BolA/IbaG_stress_morph_reg"/>
</dbReference>
<evidence type="ECO:0000313" key="2">
    <source>
        <dbReference type="EMBL" id="GAD51574.1"/>
    </source>
</evidence>
<accession>U3A1P7</accession>
<comment type="caution">
    <text evidence="2">The sequence shown here is derived from an EMBL/GenBank/DDBJ whole genome shotgun (WGS) entry which is preliminary data.</text>
</comment>
<dbReference type="EMBL" id="BATA01000004">
    <property type="protein sequence ID" value="GAD51574.1"/>
    <property type="molecule type" value="Genomic_DNA"/>
</dbReference>
<dbReference type="Pfam" id="PF01722">
    <property type="entry name" value="BolA"/>
    <property type="match status" value="1"/>
</dbReference>
<evidence type="ECO:0000256" key="1">
    <source>
        <dbReference type="ARBA" id="ARBA00005578"/>
    </source>
</evidence>
<name>U3A1P7_9EURY</name>
<dbReference type="InterPro" id="IPR002634">
    <property type="entry name" value="BolA"/>
</dbReference>
<dbReference type="eggNOG" id="arCOG04647">
    <property type="taxonomic scope" value="Archaea"/>
</dbReference>
<sequence length="79" mass="8531">MDPADVEDLIESNLPESTANVTRARGKHDDDHLAATVVSPAFEGESLVDQHQLVYDALGDAMTTEIHALELTTETPEDA</sequence>
<dbReference type="PIRSF" id="PIRSF003113">
    <property type="entry name" value="BolA"/>
    <property type="match status" value="1"/>
</dbReference>
<dbReference type="OrthoDB" id="155092at2157"/>
<gene>
    <name evidence="2" type="ORF">MBEHAL_0334</name>
</gene>
<dbReference type="SUPFAM" id="SSF82657">
    <property type="entry name" value="BolA-like"/>
    <property type="match status" value="1"/>
</dbReference>
<evidence type="ECO:0000313" key="3">
    <source>
        <dbReference type="Proteomes" id="UP000016986"/>
    </source>
</evidence>
<dbReference type="PANTHER" id="PTHR46229">
    <property type="entry name" value="BOLA TRANSCRIPTION REGULATOR"/>
    <property type="match status" value="1"/>
</dbReference>
<proteinExistence type="inferred from homology"/>
<protein>
    <submittedName>
        <fullName evidence="2">Probable BolA-like protein</fullName>
    </submittedName>
</protein>
<keyword evidence="3" id="KW-1185">Reference proteome</keyword>
<dbReference type="AlphaFoldDB" id="U3A1P7"/>
<dbReference type="PANTHER" id="PTHR46229:SF2">
    <property type="entry name" value="BOLA-LIKE PROTEIN 1"/>
    <property type="match status" value="1"/>
</dbReference>
<dbReference type="RefSeq" id="WP_020221542.1">
    <property type="nucleotide sequence ID" value="NZ_BANO01000073.1"/>
</dbReference>
<dbReference type="InterPro" id="IPR036065">
    <property type="entry name" value="BolA-like_sf"/>
</dbReference>